<evidence type="ECO:0000313" key="14">
    <source>
        <dbReference type="Proteomes" id="UP000235828"/>
    </source>
</evidence>
<dbReference type="Gene3D" id="3.30.450.170">
    <property type="entry name" value="Two-component histidine kinase, sensor domain"/>
    <property type="match status" value="1"/>
</dbReference>
<dbReference type="Pfam" id="PF02518">
    <property type="entry name" value="HATPase_c"/>
    <property type="match status" value="1"/>
</dbReference>
<dbReference type="InterPro" id="IPR036890">
    <property type="entry name" value="HATPase_C_sf"/>
</dbReference>
<dbReference type="SUPFAM" id="SSF47384">
    <property type="entry name" value="Homodimeric domain of signal transducing histidine kinase"/>
    <property type="match status" value="1"/>
</dbReference>
<name>A0A2N8ZCZ3_9VIBR</name>
<dbReference type="InterPro" id="IPR031930">
    <property type="entry name" value="HK_sensor"/>
</dbReference>
<keyword evidence="8" id="KW-0418">Kinase</keyword>
<dbReference type="InterPro" id="IPR003594">
    <property type="entry name" value="HATPase_dom"/>
</dbReference>
<keyword evidence="9" id="KW-0067">ATP-binding</keyword>
<evidence type="ECO:0000256" key="3">
    <source>
        <dbReference type="ARBA" id="ARBA00012438"/>
    </source>
</evidence>
<feature type="transmembrane region" description="Helical" evidence="10">
    <location>
        <begin position="155"/>
        <end position="180"/>
    </location>
</feature>
<dbReference type="SUPFAM" id="SSF158472">
    <property type="entry name" value="HAMP domain-like"/>
    <property type="match status" value="1"/>
</dbReference>
<dbReference type="Gene3D" id="6.10.340.10">
    <property type="match status" value="1"/>
</dbReference>
<evidence type="ECO:0000259" key="11">
    <source>
        <dbReference type="PROSITE" id="PS50109"/>
    </source>
</evidence>
<dbReference type="CDD" id="cd06225">
    <property type="entry name" value="HAMP"/>
    <property type="match status" value="1"/>
</dbReference>
<dbReference type="InterPro" id="IPR005467">
    <property type="entry name" value="His_kinase_dom"/>
</dbReference>
<evidence type="ECO:0000259" key="12">
    <source>
        <dbReference type="PROSITE" id="PS50885"/>
    </source>
</evidence>
<keyword evidence="4" id="KW-1003">Cell membrane</keyword>
<dbReference type="InterPro" id="IPR036097">
    <property type="entry name" value="HisK_dim/P_sf"/>
</dbReference>
<dbReference type="InterPro" id="IPR038428">
    <property type="entry name" value="HK_sensor_dom_sf"/>
</dbReference>
<evidence type="ECO:0000256" key="9">
    <source>
        <dbReference type="ARBA" id="ARBA00022840"/>
    </source>
</evidence>
<dbReference type="GO" id="GO:0005524">
    <property type="term" value="F:ATP binding"/>
    <property type="evidence" value="ECO:0007669"/>
    <property type="project" value="UniProtKB-KW"/>
</dbReference>
<proteinExistence type="predicted"/>
<feature type="domain" description="Histidine kinase" evidence="11">
    <location>
        <begin position="241"/>
        <end position="455"/>
    </location>
</feature>
<keyword evidence="7" id="KW-0547">Nucleotide-binding</keyword>
<dbReference type="Pfam" id="PF00512">
    <property type="entry name" value="HisKA"/>
    <property type="match status" value="1"/>
</dbReference>
<dbReference type="SMART" id="SM00387">
    <property type="entry name" value="HATPase_c"/>
    <property type="match status" value="1"/>
</dbReference>
<dbReference type="CDD" id="cd00082">
    <property type="entry name" value="HisKA"/>
    <property type="match status" value="1"/>
</dbReference>
<dbReference type="InterPro" id="IPR050980">
    <property type="entry name" value="2C_sensor_his_kinase"/>
</dbReference>
<evidence type="ECO:0000313" key="13">
    <source>
        <dbReference type="EMBL" id="SON49779.1"/>
    </source>
</evidence>
<dbReference type="InterPro" id="IPR003660">
    <property type="entry name" value="HAMP_dom"/>
</dbReference>
<keyword evidence="10" id="KW-0472">Membrane</keyword>
<keyword evidence="10" id="KW-1133">Transmembrane helix</keyword>
<dbReference type="GO" id="GO:0005886">
    <property type="term" value="C:plasma membrane"/>
    <property type="evidence" value="ECO:0007669"/>
    <property type="project" value="UniProtKB-SubCell"/>
</dbReference>
<dbReference type="GO" id="GO:0000155">
    <property type="term" value="F:phosphorelay sensor kinase activity"/>
    <property type="evidence" value="ECO:0007669"/>
    <property type="project" value="InterPro"/>
</dbReference>
<evidence type="ECO:0000256" key="10">
    <source>
        <dbReference type="SAM" id="Phobius"/>
    </source>
</evidence>
<dbReference type="EC" id="2.7.13.3" evidence="3"/>
<keyword evidence="10" id="KW-0812">Transmembrane</keyword>
<protein>
    <recommendedName>
        <fullName evidence="3">histidine kinase</fullName>
        <ecNumber evidence="3">2.7.13.3</ecNumber>
    </recommendedName>
</protein>
<dbReference type="SMART" id="SM00304">
    <property type="entry name" value="HAMP"/>
    <property type="match status" value="1"/>
</dbReference>
<dbReference type="Pfam" id="PF00672">
    <property type="entry name" value="HAMP"/>
    <property type="match status" value="1"/>
</dbReference>
<dbReference type="SUPFAM" id="SSF55874">
    <property type="entry name" value="ATPase domain of HSP90 chaperone/DNA topoisomerase II/histidine kinase"/>
    <property type="match status" value="1"/>
</dbReference>
<comment type="subcellular location">
    <subcellularLocation>
        <location evidence="2">Cell membrane</location>
        <topology evidence="2">Multi-pass membrane protein</topology>
    </subcellularLocation>
</comment>
<dbReference type="PROSITE" id="PS50109">
    <property type="entry name" value="HIS_KIN"/>
    <property type="match status" value="1"/>
</dbReference>
<accession>A0A2N8ZCZ3</accession>
<dbReference type="KEGG" id="vta:A1800"/>
<organism evidence="13 14">
    <name type="scientific">Vibrio tapetis subsp. tapetis</name>
    <dbReference type="NCBI Taxonomy" id="1671868"/>
    <lineage>
        <taxon>Bacteria</taxon>
        <taxon>Pseudomonadati</taxon>
        <taxon>Pseudomonadota</taxon>
        <taxon>Gammaproteobacteria</taxon>
        <taxon>Vibrionales</taxon>
        <taxon>Vibrionaceae</taxon>
        <taxon>Vibrio</taxon>
    </lineage>
</organism>
<dbReference type="SMART" id="SM00388">
    <property type="entry name" value="HisKA"/>
    <property type="match status" value="1"/>
</dbReference>
<evidence type="ECO:0000256" key="5">
    <source>
        <dbReference type="ARBA" id="ARBA00022553"/>
    </source>
</evidence>
<dbReference type="Proteomes" id="UP000235828">
    <property type="component" value="Chromosome A"/>
</dbReference>
<feature type="transmembrane region" description="Helical" evidence="10">
    <location>
        <begin position="20"/>
        <end position="38"/>
    </location>
</feature>
<dbReference type="EMBL" id="LT960611">
    <property type="protein sequence ID" value="SON49779.1"/>
    <property type="molecule type" value="Genomic_DNA"/>
</dbReference>
<evidence type="ECO:0000256" key="8">
    <source>
        <dbReference type="ARBA" id="ARBA00022777"/>
    </source>
</evidence>
<dbReference type="PRINTS" id="PR00344">
    <property type="entry name" value="BCTRLSENSOR"/>
</dbReference>
<keyword evidence="5" id="KW-0597">Phosphoprotein</keyword>
<dbReference type="Gene3D" id="1.10.287.130">
    <property type="match status" value="1"/>
</dbReference>
<evidence type="ECO:0000256" key="7">
    <source>
        <dbReference type="ARBA" id="ARBA00022741"/>
    </source>
</evidence>
<evidence type="ECO:0000256" key="4">
    <source>
        <dbReference type="ARBA" id="ARBA00022475"/>
    </source>
</evidence>
<evidence type="ECO:0000256" key="2">
    <source>
        <dbReference type="ARBA" id="ARBA00004651"/>
    </source>
</evidence>
<dbReference type="InterPro" id="IPR004358">
    <property type="entry name" value="Sig_transdc_His_kin-like_C"/>
</dbReference>
<comment type="catalytic activity">
    <reaction evidence="1">
        <text>ATP + protein L-histidine = ADP + protein N-phospho-L-histidine.</text>
        <dbReference type="EC" id="2.7.13.3"/>
    </reaction>
</comment>
<dbReference type="PANTHER" id="PTHR44936:SF10">
    <property type="entry name" value="SENSOR PROTEIN RSTB"/>
    <property type="match status" value="1"/>
</dbReference>
<dbReference type="Gene3D" id="3.30.565.10">
    <property type="entry name" value="Histidine kinase-like ATPase, C-terminal domain"/>
    <property type="match status" value="1"/>
</dbReference>
<dbReference type="AlphaFoldDB" id="A0A2N8ZCZ3"/>
<evidence type="ECO:0000256" key="1">
    <source>
        <dbReference type="ARBA" id="ARBA00000085"/>
    </source>
</evidence>
<dbReference type="InterPro" id="IPR003661">
    <property type="entry name" value="HisK_dim/P_dom"/>
</dbReference>
<dbReference type="Pfam" id="PF16750">
    <property type="entry name" value="HK_sensor"/>
    <property type="match status" value="1"/>
</dbReference>
<keyword evidence="6" id="KW-0808">Transferase</keyword>
<gene>
    <name evidence="13" type="ORF">VTAP4600_A1800</name>
</gene>
<reference evidence="13 14" key="1">
    <citation type="submission" date="2017-10" db="EMBL/GenBank/DDBJ databases">
        <authorList>
            <person name="Banno H."/>
            <person name="Chua N.-H."/>
        </authorList>
    </citation>
    <scope>NUCLEOTIDE SEQUENCE [LARGE SCALE GENOMIC DNA]</scope>
    <source>
        <strain evidence="13">Vibrio tapetis CECT4600</strain>
    </source>
</reference>
<keyword evidence="14" id="KW-1185">Reference proteome</keyword>
<dbReference type="PANTHER" id="PTHR44936">
    <property type="entry name" value="SENSOR PROTEIN CREC"/>
    <property type="match status" value="1"/>
</dbReference>
<dbReference type="PROSITE" id="PS50885">
    <property type="entry name" value="HAMP"/>
    <property type="match status" value="1"/>
</dbReference>
<evidence type="ECO:0000256" key="6">
    <source>
        <dbReference type="ARBA" id="ARBA00022679"/>
    </source>
</evidence>
<feature type="domain" description="HAMP" evidence="12">
    <location>
        <begin position="178"/>
        <end position="233"/>
    </location>
</feature>
<sequence length="459" mass="51825">MSNRFKCPLWLKTESLAARLFSYFAIILLLILGAQNLAERALMKALLQVPDNVQTDMRSLAVEAESLLQKGSNQALAEWEKAQSYYLFVLDEQQNALSGREMHPHFKFKLRFIRQLDTTLQDRVNQPIISMPLSDKRQLVIQFPHAKHPAHFYRYYFGVSQVVIAILILSVFSLLLARFLQKPLSQLQVASRQLAEGDFHVRVADVVGKDVNEFAELAKDFDNMAFRIEEMAEKQRRLIRDVSHELRTPLARQNLALHLVRKKIPEELHPLADKLSRESDVMNELIDEIMEYSKLEMATYVPKLVPLQLDALVSQSLLDALLLKQGSQTIISEVPKDLPLIFADPRLLLRVLDNLLSNALKYAGDSASVSVCGYLADGQVILQVEDDGAGIPNAHLASIFDPFTRLEQARDKQSGGYGLGLSIVKESMRVMKATVQAENREPSGLRVTLSFSTIKSSIF</sequence>